<dbReference type="AlphaFoldDB" id="A0A0R0AX48"/>
<evidence type="ECO:0008006" key="4">
    <source>
        <dbReference type="Google" id="ProtNLM"/>
    </source>
</evidence>
<sequence>MAALVLWLAAGIASAAQVRGRVDFYGPSGVFPMVNAQVMLCAAPGACPAATVTGADGMYYLQIPPGNYLLVINGMTKQQLQVPNVPLFDVPPLPGNR</sequence>
<comment type="caution">
    <text evidence="2">The sequence shown here is derived from an EMBL/GenBank/DDBJ whole genome shotgun (WGS) entry which is preliminary data.</text>
</comment>
<dbReference type="SUPFAM" id="SSF49464">
    <property type="entry name" value="Carboxypeptidase regulatory domain-like"/>
    <property type="match status" value="1"/>
</dbReference>
<dbReference type="STRING" id="676599.ARC20_05625"/>
<evidence type="ECO:0000313" key="2">
    <source>
        <dbReference type="EMBL" id="KRG46334.1"/>
    </source>
</evidence>
<name>A0A0R0AX48_9GAMM</name>
<feature type="chain" id="PRO_5013017614" description="Carboxypeptidase regulatory-like domain-containing protein" evidence="1">
    <location>
        <begin position="16"/>
        <end position="97"/>
    </location>
</feature>
<evidence type="ECO:0000256" key="1">
    <source>
        <dbReference type="SAM" id="SignalP"/>
    </source>
</evidence>
<dbReference type="Proteomes" id="UP000051802">
    <property type="component" value="Unassembled WGS sequence"/>
</dbReference>
<accession>A0A0R0AX48</accession>
<dbReference type="EMBL" id="LLXU01000056">
    <property type="protein sequence ID" value="KRG46334.1"/>
    <property type="molecule type" value="Genomic_DNA"/>
</dbReference>
<feature type="signal peptide" evidence="1">
    <location>
        <begin position="1"/>
        <end position="15"/>
    </location>
</feature>
<proteinExistence type="predicted"/>
<keyword evidence="3" id="KW-1185">Reference proteome</keyword>
<protein>
    <recommendedName>
        <fullName evidence="4">Carboxypeptidase regulatory-like domain-containing protein</fullName>
    </recommendedName>
</protein>
<keyword evidence="1" id="KW-0732">Signal</keyword>
<gene>
    <name evidence="2" type="ORF">ARC20_05625</name>
</gene>
<organism evidence="2 3">
    <name type="scientific">Stenotrophomonas panacihumi</name>
    <dbReference type="NCBI Taxonomy" id="676599"/>
    <lineage>
        <taxon>Bacteria</taxon>
        <taxon>Pseudomonadati</taxon>
        <taxon>Pseudomonadota</taxon>
        <taxon>Gammaproteobacteria</taxon>
        <taxon>Lysobacterales</taxon>
        <taxon>Lysobacteraceae</taxon>
        <taxon>Stenotrophomonas</taxon>
    </lineage>
</organism>
<dbReference type="InterPro" id="IPR008969">
    <property type="entry name" value="CarboxyPept-like_regulatory"/>
</dbReference>
<evidence type="ECO:0000313" key="3">
    <source>
        <dbReference type="Proteomes" id="UP000051802"/>
    </source>
</evidence>
<reference evidence="2 3" key="1">
    <citation type="submission" date="2015-10" db="EMBL/GenBank/DDBJ databases">
        <title>Genome sequencing and analysis of members of genus Stenotrophomonas.</title>
        <authorList>
            <person name="Patil P.P."/>
            <person name="Midha S."/>
            <person name="Patil P.B."/>
        </authorList>
    </citation>
    <scope>NUCLEOTIDE SEQUENCE [LARGE SCALE GENOMIC DNA]</scope>
    <source>
        <strain evidence="2 3">JCM 16536</strain>
    </source>
</reference>